<protein>
    <submittedName>
        <fullName evidence="1">Uncharacterized protein</fullName>
    </submittedName>
</protein>
<name>A0A392NAQ8_9FABA</name>
<sequence length="61" mass="6980">MMEVPETEKHVLACAKQTQQQRAIGYRGTSIGDGNFVSSRETMEEENNDRIKFLIEAARYT</sequence>
<evidence type="ECO:0000313" key="2">
    <source>
        <dbReference type="Proteomes" id="UP000265520"/>
    </source>
</evidence>
<evidence type="ECO:0000313" key="1">
    <source>
        <dbReference type="EMBL" id="MCH95554.1"/>
    </source>
</evidence>
<organism evidence="1 2">
    <name type="scientific">Trifolium medium</name>
    <dbReference type="NCBI Taxonomy" id="97028"/>
    <lineage>
        <taxon>Eukaryota</taxon>
        <taxon>Viridiplantae</taxon>
        <taxon>Streptophyta</taxon>
        <taxon>Embryophyta</taxon>
        <taxon>Tracheophyta</taxon>
        <taxon>Spermatophyta</taxon>
        <taxon>Magnoliopsida</taxon>
        <taxon>eudicotyledons</taxon>
        <taxon>Gunneridae</taxon>
        <taxon>Pentapetalae</taxon>
        <taxon>rosids</taxon>
        <taxon>fabids</taxon>
        <taxon>Fabales</taxon>
        <taxon>Fabaceae</taxon>
        <taxon>Papilionoideae</taxon>
        <taxon>50 kb inversion clade</taxon>
        <taxon>NPAAA clade</taxon>
        <taxon>Hologalegina</taxon>
        <taxon>IRL clade</taxon>
        <taxon>Trifolieae</taxon>
        <taxon>Trifolium</taxon>
    </lineage>
</organism>
<gene>
    <name evidence="1" type="ORF">A2U01_0016533</name>
</gene>
<proteinExistence type="predicted"/>
<dbReference type="EMBL" id="LXQA010030116">
    <property type="protein sequence ID" value="MCH95554.1"/>
    <property type="molecule type" value="Genomic_DNA"/>
</dbReference>
<comment type="caution">
    <text evidence="1">The sequence shown here is derived from an EMBL/GenBank/DDBJ whole genome shotgun (WGS) entry which is preliminary data.</text>
</comment>
<dbReference type="AlphaFoldDB" id="A0A392NAQ8"/>
<accession>A0A392NAQ8</accession>
<keyword evidence="2" id="KW-1185">Reference proteome</keyword>
<dbReference type="Proteomes" id="UP000265520">
    <property type="component" value="Unassembled WGS sequence"/>
</dbReference>
<reference evidence="1 2" key="1">
    <citation type="journal article" date="2018" name="Front. Plant Sci.">
        <title>Red Clover (Trifolium pratense) and Zigzag Clover (T. medium) - A Picture of Genomic Similarities and Differences.</title>
        <authorList>
            <person name="Dluhosova J."/>
            <person name="Istvanek J."/>
            <person name="Nedelnik J."/>
            <person name="Repkova J."/>
        </authorList>
    </citation>
    <scope>NUCLEOTIDE SEQUENCE [LARGE SCALE GENOMIC DNA]</scope>
    <source>
        <strain evidence="2">cv. 10/8</strain>
        <tissue evidence="1">Leaf</tissue>
    </source>
</reference>